<gene>
    <name evidence="4" type="ORF">ACFOHH_14565</name>
</gene>
<dbReference type="EMBL" id="JBHRSP010000023">
    <property type="protein sequence ID" value="MFC3074331.1"/>
    <property type="molecule type" value="Genomic_DNA"/>
</dbReference>
<dbReference type="SUPFAM" id="SSF53720">
    <property type="entry name" value="ALDH-like"/>
    <property type="match status" value="1"/>
</dbReference>
<comment type="caution">
    <text evidence="4">The sequence shown here is derived from an EMBL/GenBank/DDBJ whole genome shotgun (WGS) entry which is preliminary data.</text>
</comment>
<dbReference type="InterPro" id="IPR016162">
    <property type="entry name" value="Ald_DH_N"/>
</dbReference>
<keyword evidence="5" id="KW-1185">Reference proteome</keyword>
<dbReference type="EC" id="1.2.1.-" evidence="4"/>
<dbReference type="InterPro" id="IPR016161">
    <property type="entry name" value="Ald_DH/histidinol_DH"/>
</dbReference>
<dbReference type="RefSeq" id="WP_257315296.1">
    <property type="nucleotide sequence ID" value="NZ_JANFDG010000011.1"/>
</dbReference>
<dbReference type="InterPro" id="IPR015590">
    <property type="entry name" value="Aldehyde_DH_dom"/>
</dbReference>
<reference evidence="5" key="1">
    <citation type="journal article" date="2019" name="Int. J. Syst. Evol. Microbiol.">
        <title>The Global Catalogue of Microorganisms (GCM) 10K type strain sequencing project: providing services to taxonomists for standard genome sequencing and annotation.</title>
        <authorList>
            <consortium name="The Broad Institute Genomics Platform"/>
            <consortium name="The Broad Institute Genome Sequencing Center for Infectious Disease"/>
            <person name="Wu L."/>
            <person name="Ma J."/>
        </authorList>
    </citation>
    <scope>NUCLEOTIDE SEQUENCE [LARGE SCALE GENOMIC DNA]</scope>
    <source>
        <strain evidence="5">KCTC 52677</strain>
    </source>
</reference>
<evidence type="ECO:0000256" key="1">
    <source>
        <dbReference type="ARBA" id="ARBA00009986"/>
    </source>
</evidence>
<name>A0ABV7DII1_9HYPH</name>
<organism evidence="4 5">
    <name type="scientific">Shinella pollutisoli</name>
    <dbReference type="NCBI Taxonomy" id="2250594"/>
    <lineage>
        <taxon>Bacteria</taxon>
        <taxon>Pseudomonadati</taxon>
        <taxon>Pseudomonadota</taxon>
        <taxon>Alphaproteobacteria</taxon>
        <taxon>Hyphomicrobiales</taxon>
        <taxon>Rhizobiaceae</taxon>
        <taxon>Shinella</taxon>
    </lineage>
</organism>
<evidence type="ECO:0000259" key="3">
    <source>
        <dbReference type="Pfam" id="PF00171"/>
    </source>
</evidence>
<protein>
    <submittedName>
        <fullName evidence="4">NAD-dependent succinate-semialdehyde dehydrogenase</fullName>
        <ecNumber evidence="4">1.2.1.-</ecNumber>
    </submittedName>
</protein>
<evidence type="ECO:0000256" key="2">
    <source>
        <dbReference type="ARBA" id="ARBA00023002"/>
    </source>
</evidence>
<sequence length="479" mass="50705">MLESLLYIDGEWRHAAGGRSYPVHNPATGEVVARAAHAAVEDLDLALAAAARGFETWRRVSPYDRSAVIRKAVDLIRERRDDIAALLTMEQGKTLAEAKGELGVCLANLEWMAEEATRGYGRVLASRTPDVRQHLVKQPIGPVAAFSPWNFPAQTPGRKIGGALAAGCSVILKPAEETPLTAAAIVRAFHDAGLPKGVLNLVHGVPGEISTRLIRSPVIRKISFTGSTAVGKQLLALAAEGVKRATMELGGHSPVVVFDDADPVGAAHMAVAAKSRNAGQVCTSPTRFFIQRGIYEAFRDAFAARARDLRIGPGDDPASQMGPLANARRITTIEAMIADAVGRGARLLAGGSRIDRPGYFFEMTVLENVPADALAKVEEPFGPLALLEPFDSFEEVVAAANDTPYGLAAYAVTNLASRATAMAEAFEAGVIAINNYSVSTPASPLGGVKESGYGFEGGAEGLDAYLITKSIMHRMEGLQ</sequence>
<dbReference type="Pfam" id="PF00171">
    <property type="entry name" value="Aldedh"/>
    <property type="match status" value="1"/>
</dbReference>
<dbReference type="Gene3D" id="3.40.605.10">
    <property type="entry name" value="Aldehyde Dehydrogenase, Chain A, domain 1"/>
    <property type="match status" value="1"/>
</dbReference>
<comment type="similarity">
    <text evidence="1">Belongs to the aldehyde dehydrogenase family.</text>
</comment>
<dbReference type="CDD" id="cd07103">
    <property type="entry name" value="ALDH_F5_SSADH_GabD"/>
    <property type="match status" value="1"/>
</dbReference>
<dbReference type="PANTHER" id="PTHR43353:SF5">
    <property type="entry name" value="SUCCINATE-SEMIALDEHYDE DEHYDROGENASE, MITOCHONDRIAL"/>
    <property type="match status" value="1"/>
</dbReference>
<dbReference type="Proteomes" id="UP001595377">
    <property type="component" value="Unassembled WGS sequence"/>
</dbReference>
<feature type="domain" description="Aldehyde dehydrogenase" evidence="3">
    <location>
        <begin position="12"/>
        <end position="471"/>
    </location>
</feature>
<proteinExistence type="inferred from homology"/>
<dbReference type="GO" id="GO:0016491">
    <property type="term" value="F:oxidoreductase activity"/>
    <property type="evidence" value="ECO:0007669"/>
    <property type="project" value="UniProtKB-KW"/>
</dbReference>
<evidence type="ECO:0000313" key="5">
    <source>
        <dbReference type="Proteomes" id="UP001595377"/>
    </source>
</evidence>
<accession>A0ABV7DII1</accession>
<dbReference type="Gene3D" id="3.40.309.10">
    <property type="entry name" value="Aldehyde Dehydrogenase, Chain A, domain 2"/>
    <property type="match status" value="1"/>
</dbReference>
<dbReference type="InterPro" id="IPR050740">
    <property type="entry name" value="Aldehyde_DH_Superfamily"/>
</dbReference>
<evidence type="ECO:0000313" key="4">
    <source>
        <dbReference type="EMBL" id="MFC3074331.1"/>
    </source>
</evidence>
<dbReference type="InterPro" id="IPR016163">
    <property type="entry name" value="Ald_DH_C"/>
</dbReference>
<dbReference type="PANTHER" id="PTHR43353">
    <property type="entry name" value="SUCCINATE-SEMIALDEHYDE DEHYDROGENASE, MITOCHONDRIAL"/>
    <property type="match status" value="1"/>
</dbReference>
<keyword evidence="2 4" id="KW-0560">Oxidoreductase</keyword>